<keyword evidence="1" id="KW-0812">Transmembrane</keyword>
<organism evidence="2 3">
    <name type="scientific">Rhodococcus ruber</name>
    <dbReference type="NCBI Taxonomy" id="1830"/>
    <lineage>
        <taxon>Bacteria</taxon>
        <taxon>Bacillati</taxon>
        <taxon>Actinomycetota</taxon>
        <taxon>Actinomycetes</taxon>
        <taxon>Mycobacteriales</taxon>
        <taxon>Nocardiaceae</taxon>
        <taxon>Rhodococcus</taxon>
    </lineage>
</organism>
<reference evidence="2 3" key="1">
    <citation type="journal article" date="2014" name="Genome Announc.">
        <title>Draft Genome Sequence of Propane- and Butane-Oxidizing Actinobacterium Rhodococcus ruber IEGM 231.</title>
        <authorList>
            <person name="Ivshina I.B."/>
            <person name="Kuyukina M.S."/>
            <person name="Krivoruchko A.V."/>
            <person name="Barbe V."/>
            <person name="Fischer C."/>
        </authorList>
    </citation>
    <scope>NUCLEOTIDE SEQUENCE [LARGE SCALE GENOMIC DNA]</scope>
</reference>
<feature type="transmembrane region" description="Helical" evidence="1">
    <location>
        <begin position="25"/>
        <end position="45"/>
    </location>
</feature>
<accession>A0A098BTR6</accession>
<evidence type="ECO:0000313" key="2">
    <source>
        <dbReference type="EMBL" id="CDZ91096.1"/>
    </source>
</evidence>
<dbReference type="Proteomes" id="UP000042997">
    <property type="component" value="Unassembled WGS sequence"/>
</dbReference>
<dbReference type="eggNOG" id="ENOG5031VTJ">
    <property type="taxonomic scope" value="Bacteria"/>
</dbReference>
<name>A0A098BTR6_9NOCA</name>
<dbReference type="AlphaFoldDB" id="A0A098BTR6"/>
<evidence type="ECO:0008006" key="4">
    <source>
        <dbReference type="Google" id="ProtNLM"/>
    </source>
</evidence>
<keyword evidence="1" id="KW-0472">Membrane</keyword>
<evidence type="ECO:0000313" key="3">
    <source>
        <dbReference type="Proteomes" id="UP000042997"/>
    </source>
</evidence>
<keyword evidence="1" id="KW-1133">Transmembrane helix</keyword>
<evidence type="ECO:0000256" key="1">
    <source>
        <dbReference type="SAM" id="Phobius"/>
    </source>
</evidence>
<feature type="transmembrane region" description="Helical" evidence="1">
    <location>
        <begin position="80"/>
        <end position="99"/>
    </location>
</feature>
<sequence length="105" mass="10256">MIAHPDAGAGMPSNRFVRSPDRNGAGTAALVAGIVAAGCAFVPFLGDLVTIPAGLAAVVCGWVGLDRVDKGSATNHGEALAGAVLGIAALFVVFIVFAATHTAGG</sequence>
<feature type="transmembrane region" description="Helical" evidence="1">
    <location>
        <begin position="51"/>
        <end position="68"/>
    </location>
</feature>
<proteinExistence type="predicted"/>
<dbReference type="EMBL" id="CCSD01000095">
    <property type="protein sequence ID" value="CDZ91096.1"/>
    <property type="molecule type" value="Genomic_DNA"/>
</dbReference>
<protein>
    <recommendedName>
        <fullName evidence="4">DUF4190 domain-containing protein</fullName>
    </recommendedName>
</protein>
<gene>
    <name evidence="2" type="ORF">RHRU231_800023</name>
</gene>